<evidence type="ECO:0000259" key="1">
    <source>
        <dbReference type="Pfam" id="PF09098"/>
    </source>
</evidence>
<dbReference type="AlphaFoldDB" id="A0A381QV00"/>
<evidence type="ECO:0000313" key="2">
    <source>
        <dbReference type="EMBL" id="SUZ81373.1"/>
    </source>
</evidence>
<reference evidence="2" key="1">
    <citation type="submission" date="2018-05" db="EMBL/GenBank/DDBJ databases">
        <authorList>
            <person name="Lanie J.A."/>
            <person name="Ng W.-L."/>
            <person name="Kazmierczak K.M."/>
            <person name="Andrzejewski T.M."/>
            <person name="Davidsen T.M."/>
            <person name="Wayne K.J."/>
            <person name="Tettelin H."/>
            <person name="Glass J.I."/>
            <person name="Rusch D."/>
            <person name="Podicherti R."/>
            <person name="Tsui H.-C.T."/>
            <person name="Winkler M.E."/>
        </authorList>
    </citation>
    <scope>NUCLEOTIDE SEQUENCE</scope>
</reference>
<name>A0A381QV00_9ZZZZ</name>
<dbReference type="SUPFAM" id="SSF46626">
    <property type="entry name" value="Cytochrome c"/>
    <property type="match status" value="1"/>
</dbReference>
<dbReference type="GO" id="GO:0020037">
    <property type="term" value="F:heme binding"/>
    <property type="evidence" value="ECO:0007669"/>
    <property type="project" value="InterPro"/>
</dbReference>
<dbReference type="InterPro" id="IPR036909">
    <property type="entry name" value="Cyt_c-like_dom_sf"/>
</dbReference>
<protein>
    <recommendedName>
        <fullName evidence="1">Quinohemoprotein amine dehydrogenase alpha subunit haem binding domain-containing protein</fullName>
    </recommendedName>
</protein>
<dbReference type="EMBL" id="UINC01001465">
    <property type="protein sequence ID" value="SUZ81373.1"/>
    <property type="molecule type" value="Genomic_DNA"/>
</dbReference>
<dbReference type="Pfam" id="PF09098">
    <property type="entry name" value="Dehyd-heme_bind"/>
    <property type="match status" value="1"/>
</dbReference>
<sequence>MKLQFRQAVLCLAVLMVIGTAVVPAAAQFTANTRPARPDVTLPTGPARDVILRSCTACHGIDEYGYYALDHAGWDEIIERMKTTSSGVVQGAVIADADKAILLDWLVKQFGPESTPFPREYVPRILTEADFLVDDGAEAILAGTCEACHSLDRVQEARANEEQWRSLLLAMIGRGAALPLSDVEPLVEWLARTRGTNPTN</sequence>
<organism evidence="2">
    <name type="scientific">marine metagenome</name>
    <dbReference type="NCBI Taxonomy" id="408172"/>
    <lineage>
        <taxon>unclassified sequences</taxon>
        <taxon>metagenomes</taxon>
        <taxon>ecological metagenomes</taxon>
    </lineage>
</organism>
<dbReference type="Gene3D" id="1.10.760.10">
    <property type="entry name" value="Cytochrome c-like domain"/>
    <property type="match status" value="2"/>
</dbReference>
<accession>A0A381QV00</accession>
<dbReference type="GO" id="GO:0009055">
    <property type="term" value="F:electron transfer activity"/>
    <property type="evidence" value="ECO:0007669"/>
    <property type="project" value="InterPro"/>
</dbReference>
<dbReference type="InterPro" id="IPR015182">
    <property type="entry name" value="QH-AmDH_asu_heme-bd_dom"/>
</dbReference>
<feature type="domain" description="Quinohemoprotein amine dehydrogenase alpha subunit haem binding" evidence="1">
    <location>
        <begin position="48"/>
        <end position="174"/>
    </location>
</feature>
<proteinExistence type="predicted"/>
<gene>
    <name evidence="2" type="ORF">METZ01_LOCUS34227</name>
</gene>